<evidence type="ECO:0000313" key="3">
    <source>
        <dbReference type="EMBL" id="MFC5499446.1"/>
    </source>
</evidence>
<dbReference type="Proteomes" id="UP001596037">
    <property type="component" value="Unassembled WGS sequence"/>
</dbReference>
<dbReference type="Gene3D" id="1.20.1600.10">
    <property type="entry name" value="Outer membrane efflux proteins (OEP)"/>
    <property type="match status" value="1"/>
</dbReference>
<proteinExistence type="inferred from homology"/>
<accession>A0ABW0NGD8</accession>
<dbReference type="InterPro" id="IPR010131">
    <property type="entry name" value="MdtP/NodT-like"/>
</dbReference>
<feature type="chain" id="PRO_5045378102" evidence="2">
    <location>
        <begin position="36"/>
        <end position="433"/>
    </location>
</feature>
<keyword evidence="4" id="KW-1185">Reference proteome</keyword>
<feature type="signal peptide" evidence="2">
    <location>
        <begin position="1"/>
        <end position="35"/>
    </location>
</feature>
<gene>
    <name evidence="3" type="ORF">ACFPOE_18010</name>
</gene>
<reference evidence="4" key="1">
    <citation type="journal article" date="2019" name="Int. J. Syst. Evol. Microbiol.">
        <title>The Global Catalogue of Microorganisms (GCM) 10K type strain sequencing project: providing services to taxonomists for standard genome sequencing and annotation.</title>
        <authorList>
            <consortium name="The Broad Institute Genomics Platform"/>
            <consortium name="The Broad Institute Genome Sequencing Center for Infectious Disease"/>
            <person name="Wu L."/>
            <person name="Ma J."/>
        </authorList>
    </citation>
    <scope>NUCLEOTIDE SEQUENCE [LARGE SCALE GENOMIC DNA]</scope>
    <source>
        <strain evidence="4">CCUG 57401</strain>
    </source>
</reference>
<dbReference type="RefSeq" id="WP_376851669.1">
    <property type="nucleotide sequence ID" value="NZ_JBHSMF010000009.1"/>
</dbReference>
<dbReference type="Pfam" id="PF02321">
    <property type="entry name" value="OEP"/>
    <property type="match status" value="2"/>
</dbReference>
<dbReference type="PANTHER" id="PTHR30203">
    <property type="entry name" value="OUTER MEMBRANE CATION EFFLUX PROTEIN"/>
    <property type="match status" value="1"/>
</dbReference>
<dbReference type="EMBL" id="JBHSMF010000009">
    <property type="protein sequence ID" value="MFC5499446.1"/>
    <property type="molecule type" value="Genomic_DNA"/>
</dbReference>
<dbReference type="PANTHER" id="PTHR30203:SF24">
    <property type="entry name" value="BLR4935 PROTEIN"/>
    <property type="match status" value="1"/>
</dbReference>
<evidence type="ECO:0000313" key="4">
    <source>
        <dbReference type="Proteomes" id="UP001596037"/>
    </source>
</evidence>
<comment type="caution">
    <text evidence="3">The sequence shown here is derived from an EMBL/GenBank/DDBJ whole genome shotgun (WGS) entry which is preliminary data.</text>
</comment>
<protein>
    <submittedName>
        <fullName evidence="3">TolC family protein</fullName>
    </submittedName>
</protein>
<sequence>MSRRVPAPPAVAAPRALRVAALLLLAALLVTGAAAAELGQDLQGLLAQARAQSPELAAMRSEAQAAAQRVDPAGALPDPVLRVELMDVTNKATDGSFNLLPSRVGETKYTLMQTLPAWGKRGLRRAAAAAEVQAATARADAAWTELAARIKAGYARYYLASANERLTGEILQLAASVEQVAQARYAGGLTGQQDAIRAQLEQTGMRSELLMLESEKRQARARLNALLARDAAAPLAEPLALPPLPAAQRMDPAALAQRLREGNPLLRAEQAKLRGAGSTRELALRNRYPDLTLGIAPSQMGSRISSWGLMLEVAIPLQQDVRRAQEAEALAMVDAAQQRSEALAHQLLGDLGEQLAALDAARRSEELVTTRSLPQSELGLRSALAAYENGKLDFSSLLEAQRQIRKARQDRLKAQVEARLRLAEIERLLGEDL</sequence>
<keyword evidence="2" id="KW-0732">Signal</keyword>
<dbReference type="SUPFAM" id="SSF56954">
    <property type="entry name" value="Outer membrane efflux proteins (OEP)"/>
    <property type="match status" value="1"/>
</dbReference>
<comment type="similarity">
    <text evidence="1">Belongs to the outer membrane factor (OMF) (TC 1.B.17) family.</text>
</comment>
<dbReference type="InterPro" id="IPR003423">
    <property type="entry name" value="OMP_efflux"/>
</dbReference>
<name>A0ABW0NGD8_9BURK</name>
<evidence type="ECO:0000256" key="2">
    <source>
        <dbReference type="SAM" id="SignalP"/>
    </source>
</evidence>
<organism evidence="3 4">
    <name type="scientific">Caenimonas terrae</name>
    <dbReference type="NCBI Taxonomy" id="696074"/>
    <lineage>
        <taxon>Bacteria</taxon>
        <taxon>Pseudomonadati</taxon>
        <taxon>Pseudomonadota</taxon>
        <taxon>Betaproteobacteria</taxon>
        <taxon>Burkholderiales</taxon>
        <taxon>Comamonadaceae</taxon>
        <taxon>Caenimonas</taxon>
    </lineage>
</organism>
<evidence type="ECO:0000256" key="1">
    <source>
        <dbReference type="ARBA" id="ARBA00007613"/>
    </source>
</evidence>